<dbReference type="InterPro" id="IPR054327">
    <property type="entry name" value="His-kinase-like_sensor"/>
</dbReference>
<dbReference type="InterPro" id="IPR003594">
    <property type="entry name" value="HATPase_dom"/>
</dbReference>
<proteinExistence type="predicted"/>
<comment type="catalytic activity">
    <reaction evidence="1">
        <text>ATP + protein L-histidine = ADP + protein N-phospho-L-histidine.</text>
        <dbReference type="EC" id="2.7.13.3"/>
    </reaction>
</comment>
<keyword evidence="8" id="KW-1133">Transmembrane helix</keyword>
<dbReference type="CDD" id="cd12914">
    <property type="entry name" value="PDC1_DGC_like"/>
    <property type="match status" value="1"/>
</dbReference>
<keyword evidence="8" id="KW-0812">Transmembrane</keyword>
<reference evidence="10 11" key="1">
    <citation type="submission" date="2018-12" db="EMBL/GenBank/DDBJ databases">
        <title>Mesorhizobium carbonis sp. nov., isolated from coal mine water.</title>
        <authorList>
            <person name="Xin W."/>
            <person name="Xu Z."/>
            <person name="Xiang F."/>
            <person name="Zhang J."/>
            <person name="Xi L."/>
            <person name="Liu J."/>
        </authorList>
    </citation>
    <scope>NUCLEOTIDE SEQUENCE [LARGE SCALE GENOMIC DNA]</scope>
    <source>
        <strain evidence="10 11">B2.3</strain>
    </source>
</reference>
<dbReference type="PANTHER" id="PTHR41523">
    <property type="entry name" value="TWO-COMPONENT SYSTEM SENSOR PROTEIN"/>
    <property type="match status" value="1"/>
</dbReference>
<comment type="caution">
    <text evidence="10">The sequence shown here is derived from an EMBL/GenBank/DDBJ whole genome shotgun (WGS) entry which is preliminary data.</text>
</comment>
<keyword evidence="6 10" id="KW-0418">Kinase</keyword>
<protein>
    <recommendedName>
        <fullName evidence="2">histidine kinase</fullName>
        <ecNumber evidence="2">2.7.13.3</ecNumber>
    </recommendedName>
</protein>
<evidence type="ECO:0000313" key="11">
    <source>
        <dbReference type="Proteomes" id="UP000278398"/>
    </source>
</evidence>
<dbReference type="Gene3D" id="3.30.450.20">
    <property type="entry name" value="PAS domain"/>
    <property type="match status" value="2"/>
</dbReference>
<keyword evidence="11" id="KW-1185">Reference proteome</keyword>
<dbReference type="Pfam" id="PF02518">
    <property type="entry name" value="HATPase_c"/>
    <property type="match status" value="1"/>
</dbReference>
<gene>
    <name evidence="10" type="ORF">EJC49_02855</name>
</gene>
<dbReference type="Proteomes" id="UP000278398">
    <property type="component" value="Unassembled WGS sequence"/>
</dbReference>
<evidence type="ECO:0000313" key="10">
    <source>
        <dbReference type="EMBL" id="RST87926.1"/>
    </source>
</evidence>
<dbReference type="SUPFAM" id="SSF55874">
    <property type="entry name" value="ATPase domain of HSP90 chaperone/DNA topoisomerase II/histidine kinase"/>
    <property type="match status" value="1"/>
</dbReference>
<keyword evidence="4" id="KW-0808">Transferase</keyword>
<feature type="domain" description="Histidine kinase" evidence="9">
    <location>
        <begin position="333"/>
        <end position="516"/>
    </location>
</feature>
<sequence>MAEVNGARAPTGSRTLRAATTLIVLMFALFVVVLTVSLLREREAAQLSAEARAVAASQVVATNVGWITELSRQALGRIDDALGLDISEGSGSVAERIRGAVDRLPGNVKAYVVAADGSTLFSTDAGVQPIDIRDREYFAAPAAGASFHVSPLLVSRLDGRQIFVFSRRLERGGAFQGVAILSFEVELFRAIWRSLSFDANSTVSVLREDGQLVARYPLADGPLDLSNYELFTQHLVESDEGTYPAISPADGVARVVGYRRIMGTPLVALASVSTETAFAQFRRNTTITLAFAVPTALGLLFATFFILRLLRRDRDRQQRLMETLELNRMLVRDTHHRVKNNLQSIMSLVRLHGLPHQLKADLQGRITAMTAVHEHLYRLDQFAEVNADTLIPAIVTPLSDAFAQPVEIDYDIDPVVLHHDQATPLALVVNEVVTNALKYAFPEGRAGKIRIAFKARGTDQADLTIGDDGVGFDPMLATSGLGGRLVRALLIQLDGSEPVYSFEGGTRFHTVITLTQQDVEHARAAE</sequence>
<dbReference type="Pfam" id="PF22588">
    <property type="entry name" value="dCache_1_like"/>
    <property type="match status" value="1"/>
</dbReference>
<keyword evidence="3" id="KW-0597">Phosphoprotein</keyword>
<evidence type="ECO:0000259" key="9">
    <source>
        <dbReference type="PROSITE" id="PS50109"/>
    </source>
</evidence>
<dbReference type="Pfam" id="PF07568">
    <property type="entry name" value="HisKA_2"/>
    <property type="match status" value="1"/>
</dbReference>
<keyword evidence="8" id="KW-0472">Membrane</keyword>
<dbReference type="GO" id="GO:0005524">
    <property type="term" value="F:ATP binding"/>
    <property type="evidence" value="ECO:0007669"/>
    <property type="project" value="UniProtKB-KW"/>
</dbReference>
<evidence type="ECO:0000256" key="2">
    <source>
        <dbReference type="ARBA" id="ARBA00012438"/>
    </source>
</evidence>
<dbReference type="PROSITE" id="PS50109">
    <property type="entry name" value="HIS_KIN"/>
    <property type="match status" value="1"/>
</dbReference>
<organism evidence="10 11">
    <name type="scientific">Aquibium carbonis</name>
    <dbReference type="NCBI Taxonomy" id="2495581"/>
    <lineage>
        <taxon>Bacteria</taxon>
        <taxon>Pseudomonadati</taxon>
        <taxon>Pseudomonadota</taxon>
        <taxon>Alphaproteobacteria</taxon>
        <taxon>Hyphomicrobiales</taxon>
        <taxon>Phyllobacteriaceae</taxon>
        <taxon>Aquibium</taxon>
    </lineage>
</organism>
<dbReference type="EMBL" id="RWKW01000007">
    <property type="protein sequence ID" value="RST87926.1"/>
    <property type="molecule type" value="Genomic_DNA"/>
</dbReference>
<dbReference type="OrthoDB" id="9767435at2"/>
<dbReference type="InterPro" id="IPR011495">
    <property type="entry name" value="Sig_transdc_His_kin_sub2_dim/P"/>
</dbReference>
<evidence type="ECO:0000256" key="6">
    <source>
        <dbReference type="ARBA" id="ARBA00022777"/>
    </source>
</evidence>
<dbReference type="GO" id="GO:0004673">
    <property type="term" value="F:protein histidine kinase activity"/>
    <property type="evidence" value="ECO:0007669"/>
    <property type="project" value="UniProtKB-EC"/>
</dbReference>
<dbReference type="InterPro" id="IPR005467">
    <property type="entry name" value="His_kinase_dom"/>
</dbReference>
<evidence type="ECO:0000256" key="5">
    <source>
        <dbReference type="ARBA" id="ARBA00022741"/>
    </source>
</evidence>
<dbReference type="CDD" id="cd12915">
    <property type="entry name" value="PDC2_DGC_like"/>
    <property type="match status" value="1"/>
</dbReference>
<accession>A0A3S0ABE0</accession>
<evidence type="ECO:0000256" key="8">
    <source>
        <dbReference type="SAM" id="Phobius"/>
    </source>
</evidence>
<dbReference type="EC" id="2.7.13.3" evidence="2"/>
<keyword evidence="7" id="KW-0067">ATP-binding</keyword>
<evidence type="ECO:0000256" key="4">
    <source>
        <dbReference type="ARBA" id="ARBA00022679"/>
    </source>
</evidence>
<evidence type="ECO:0000256" key="1">
    <source>
        <dbReference type="ARBA" id="ARBA00000085"/>
    </source>
</evidence>
<dbReference type="Gene3D" id="3.30.565.10">
    <property type="entry name" value="Histidine kinase-like ATPase, C-terminal domain"/>
    <property type="match status" value="1"/>
</dbReference>
<evidence type="ECO:0000256" key="3">
    <source>
        <dbReference type="ARBA" id="ARBA00022553"/>
    </source>
</evidence>
<dbReference type="AlphaFoldDB" id="A0A3S0ABE0"/>
<feature type="transmembrane region" description="Helical" evidence="8">
    <location>
        <begin position="18"/>
        <end position="39"/>
    </location>
</feature>
<dbReference type="PANTHER" id="PTHR41523:SF8">
    <property type="entry name" value="ETHYLENE RESPONSE SENSOR PROTEIN"/>
    <property type="match status" value="1"/>
</dbReference>
<evidence type="ECO:0000256" key="7">
    <source>
        <dbReference type="ARBA" id="ARBA00022840"/>
    </source>
</evidence>
<dbReference type="InterPro" id="IPR036890">
    <property type="entry name" value="HATPase_C_sf"/>
</dbReference>
<name>A0A3S0ABE0_9HYPH</name>
<keyword evidence="5" id="KW-0547">Nucleotide-binding</keyword>
<dbReference type="SMART" id="SM00387">
    <property type="entry name" value="HATPase_c"/>
    <property type="match status" value="1"/>
</dbReference>
<feature type="transmembrane region" description="Helical" evidence="8">
    <location>
        <begin position="287"/>
        <end position="310"/>
    </location>
</feature>